<evidence type="ECO:0000256" key="1">
    <source>
        <dbReference type="SAM" id="SignalP"/>
    </source>
</evidence>
<feature type="signal peptide" evidence="1">
    <location>
        <begin position="1"/>
        <end position="24"/>
    </location>
</feature>
<feature type="chain" id="PRO_5042030796" evidence="1">
    <location>
        <begin position="25"/>
        <end position="273"/>
    </location>
</feature>
<accession>A0AAD5Q5C3</accession>
<keyword evidence="3" id="KW-1185">Reference proteome</keyword>
<evidence type="ECO:0000313" key="2">
    <source>
        <dbReference type="EMBL" id="KAJ0391822.1"/>
    </source>
</evidence>
<organism evidence="2 3">
    <name type="scientific">Pythium insidiosum</name>
    <name type="common">Pythiosis disease agent</name>
    <dbReference type="NCBI Taxonomy" id="114742"/>
    <lineage>
        <taxon>Eukaryota</taxon>
        <taxon>Sar</taxon>
        <taxon>Stramenopiles</taxon>
        <taxon>Oomycota</taxon>
        <taxon>Peronosporomycetes</taxon>
        <taxon>Pythiales</taxon>
        <taxon>Pythiaceae</taxon>
        <taxon>Pythium</taxon>
    </lineage>
</organism>
<dbReference type="AlphaFoldDB" id="A0AAD5Q5C3"/>
<name>A0AAD5Q5C3_PYTIN</name>
<gene>
    <name evidence="2" type="ORF">P43SY_011302</name>
</gene>
<comment type="caution">
    <text evidence="2">The sequence shown here is derived from an EMBL/GenBank/DDBJ whole genome shotgun (WGS) entry which is preliminary data.</text>
</comment>
<keyword evidence="1" id="KW-0732">Signal</keyword>
<protein>
    <submittedName>
        <fullName evidence="2">Uncharacterized protein</fullName>
    </submittedName>
</protein>
<proteinExistence type="predicted"/>
<dbReference type="EMBL" id="JAKCXM010000821">
    <property type="protein sequence ID" value="KAJ0391822.1"/>
    <property type="molecule type" value="Genomic_DNA"/>
</dbReference>
<evidence type="ECO:0000313" key="3">
    <source>
        <dbReference type="Proteomes" id="UP001209570"/>
    </source>
</evidence>
<dbReference type="Proteomes" id="UP001209570">
    <property type="component" value="Unassembled WGS sequence"/>
</dbReference>
<sequence>MTMMATRWCWLALWLAVSPTVSDADFRRFRRERPCGNDLRGYLPCPDGQYCQRMTPFYFVCRPIHPRCAPLPGVRLMGEAVGFPYPDRPFCTRIQCDVGQCCEWCSSFPDCVAFNIGTHGARRGAPDGVEVSPEPVDLPICDCCLLRSVSGKVEDATAVSSFIDRDAECTTPPNSVCAIGDTFSKDTCCPGDQVCVSVAPQRSQCVDIPEACAAVEIQSMPTAAKNFHTPDCKAYTFYADAPGGPVCHLTAHGNATPLPHPTAVVGYLNSMYA</sequence>
<reference evidence="2" key="1">
    <citation type="submission" date="2021-12" db="EMBL/GenBank/DDBJ databases">
        <title>Prjna785345.</title>
        <authorList>
            <person name="Rujirawat T."/>
            <person name="Krajaejun T."/>
        </authorList>
    </citation>
    <scope>NUCLEOTIDE SEQUENCE</scope>
    <source>
        <strain evidence="2">Pi057C3</strain>
    </source>
</reference>